<gene>
    <name evidence="4" type="ORF">Q4481_07625</name>
</gene>
<dbReference type="InterPro" id="IPR050469">
    <property type="entry name" value="Diguanylate_Cyclase"/>
</dbReference>
<dbReference type="EC" id="2.7.7.65" evidence="1"/>
<evidence type="ECO:0000259" key="3">
    <source>
        <dbReference type="PROSITE" id="PS50887"/>
    </source>
</evidence>
<feature type="transmembrane region" description="Helical" evidence="2">
    <location>
        <begin position="6"/>
        <end position="31"/>
    </location>
</feature>
<keyword evidence="4" id="KW-0548">Nucleotidyltransferase</keyword>
<organism evidence="4 5">
    <name type="scientific">Rhizobium alvei</name>
    <dbReference type="NCBI Taxonomy" id="1132659"/>
    <lineage>
        <taxon>Bacteria</taxon>
        <taxon>Pseudomonadati</taxon>
        <taxon>Pseudomonadota</taxon>
        <taxon>Alphaproteobacteria</taxon>
        <taxon>Hyphomicrobiales</taxon>
        <taxon>Rhizobiaceae</taxon>
        <taxon>Rhizobium/Agrobacterium group</taxon>
        <taxon>Rhizobium</taxon>
    </lineage>
</organism>
<dbReference type="PROSITE" id="PS50887">
    <property type="entry name" value="GGDEF"/>
    <property type="match status" value="1"/>
</dbReference>
<dbReference type="EMBL" id="JAUOZU010000006">
    <property type="protein sequence ID" value="MDO6963823.1"/>
    <property type="molecule type" value="Genomic_DNA"/>
</dbReference>
<dbReference type="Gene3D" id="3.30.70.270">
    <property type="match status" value="1"/>
</dbReference>
<keyword evidence="2" id="KW-0812">Transmembrane</keyword>
<dbReference type="InterPro" id="IPR000160">
    <property type="entry name" value="GGDEF_dom"/>
</dbReference>
<dbReference type="Pfam" id="PF00990">
    <property type="entry name" value="GGDEF"/>
    <property type="match status" value="1"/>
</dbReference>
<keyword evidence="4" id="KW-0808">Transferase</keyword>
<feature type="domain" description="GGDEF" evidence="3">
    <location>
        <begin position="252"/>
        <end position="385"/>
    </location>
</feature>
<dbReference type="SMART" id="SM00267">
    <property type="entry name" value="GGDEF"/>
    <property type="match status" value="1"/>
</dbReference>
<evidence type="ECO:0000256" key="2">
    <source>
        <dbReference type="SAM" id="Phobius"/>
    </source>
</evidence>
<dbReference type="GO" id="GO:0052621">
    <property type="term" value="F:diguanylate cyclase activity"/>
    <property type="evidence" value="ECO:0007669"/>
    <property type="project" value="UniProtKB-EC"/>
</dbReference>
<keyword evidence="2" id="KW-0472">Membrane</keyword>
<feature type="transmembrane region" description="Helical" evidence="2">
    <location>
        <begin position="38"/>
        <end position="58"/>
    </location>
</feature>
<dbReference type="CDD" id="cd01949">
    <property type="entry name" value="GGDEF"/>
    <property type="match status" value="1"/>
</dbReference>
<feature type="transmembrane region" description="Helical" evidence="2">
    <location>
        <begin position="64"/>
        <end position="88"/>
    </location>
</feature>
<dbReference type="RefSeq" id="WP_304375733.1">
    <property type="nucleotide sequence ID" value="NZ_JAUOZU010000006.1"/>
</dbReference>
<protein>
    <recommendedName>
        <fullName evidence="1">diguanylate cyclase</fullName>
        <ecNumber evidence="1">2.7.7.65</ecNumber>
    </recommendedName>
</protein>
<dbReference type="NCBIfam" id="TIGR00254">
    <property type="entry name" value="GGDEF"/>
    <property type="match status" value="1"/>
</dbReference>
<name>A0ABT8YJE9_9HYPH</name>
<reference evidence="4" key="1">
    <citation type="journal article" date="2015" name="Int. J. Syst. Evol. Microbiol.">
        <title>Rhizobium alvei sp. nov., isolated from a freshwater river.</title>
        <authorList>
            <person name="Sheu S.Y."/>
            <person name="Huang H.W."/>
            <person name="Young C.C."/>
            <person name="Chen W.M."/>
        </authorList>
    </citation>
    <scope>NUCLEOTIDE SEQUENCE</scope>
    <source>
        <strain evidence="4">TNR-22</strain>
    </source>
</reference>
<keyword evidence="2" id="KW-1133">Transmembrane helix</keyword>
<evidence type="ECO:0000256" key="1">
    <source>
        <dbReference type="ARBA" id="ARBA00012528"/>
    </source>
</evidence>
<keyword evidence="5" id="KW-1185">Reference proteome</keyword>
<sequence>MAAVLNISTMMLCTAIMTFVVGLALAFIWYFERRERAVGLWCLAMLIGTFSSSALALRGIGPDWLAIGIGNAVGLLAYGMIWGGFIAFVGQTFRWYQIGAGSLIWLGLYAAFDWVRDDIDVRIMLFSAICATYGLLVARVSYRNWAVERLPSMLGTAIVYGSHGLFYLFRIPFALIWPVYGIKGPYQSLWYSVLTLEAFIHGVMASFIFVVVIRERTERLYRLAAEIDGLTGAASRRFFVSQTRECLGRRPDAGVLAVLDLDFFKKVNDTYGHMAGDKVLAAFAAQVKSRLPARALFGRLGGEEFGLFLPFYTAEEAYAELDAIRAEIEALDIVFMGAILKISTSIGMATIEDAGLDFDNLMAAADNALYIAKGEGRNRVCQFHPAQRLQKIVESGEESRVSLSKRRVSRLSVRSHSNKR</sequence>
<dbReference type="InterPro" id="IPR043128">
    <property type="entry name" value="Rev_trsase/Diguanyl_cyclase"/>
</dbReference>
<reference evidence="4" key="2">
    <citation type="submission" date="2023-07" db="EMBL/GenBank/DDBJ databases">
        <authorList>
            <person name="Shen H."/>
        </authorList>
    </citation>
    <scope>NUCLEOTIDE SEQUENCE</scope>
    <source>
        <strain evidence="4">TNR-22</strain>
    </source>
</reference>
<feature type="transmembrane region" description="Helical" evidence="2">
    <location>
        <begin position="95"/>
        <end position="112"/>
    </location>
</feature>
<comment type="caution">
    <text evidence="4">The sequence shown here is derived from an EMBL/GenBank/DDBJ whole genome shotgun (WGS) entry which is preliminary data.</text>
</comment>
<feature type="transmembrane region" description="Helical" evidence="2">
    <location>
        <begin position="154"/>
        <end position="177"/>
    </location>
</feature>
<dbReference type="InterPro" id="IPR029787">
    <property type="entry name" value="Nucleotide_cyclase"/>
</dbReference>
<dbReference type="Proteomes" id="UP001174932">
    <property type="component" value="Unassembled WGS sequence"/>
</dbReference>
<feature type="transmembrane region" description="Helical" evidence="2">
    <location>
        <begin position="189"/>
        <end position="213"/>
    </location>
</feature>
<dbReference type="SUPFAM" id="SSF55073">
    <property type="entry name" value="Nucleotide cyclase"/>
    <property type="match status" value="1"/>
</dbReference>
<feature type="transmembrane region" description="Helical" evidence="2">
    <location>
        <begin position="124"/>
        <end position="142"/>
    </location>
</feature>
<dbReference type="PANTHER" id="PTHR45138">
    <property type="entry name" value="REGULATORY COMPONENTS OF SENSORY TRANSDUCTION SYSTEM"/>
    <property type="match status" value="1"/>
</dbReference>
<evidence type="ECO:0000313" key="5">
    <source>
        <dbReference type="Proteomes" id="UP001174932"/>
    </source>
</evidence>
<accession>A0ABT8YJE9</accession>
<dbReference type="PANTHER" id="PTHR45138:SF24">
    <property type="entry name" value="DIGUANYLATE CYCLASE DGCC-RELATED"/>
    <property type="match status" value="1"/>
</dbReference>
<proteinExistence type="predicted"/>
<evidence type="ECO:0000313" key="4">
    <source>
        <dbReference type="EMBL" id="MDO6963823.1"/>
    </source>
</evidence>